<dbReference type="Gene3D" id="3.40.640.10">
    <property type="entry name" value="Type I PLP-dependent aspartate aminotransferase-like (Major domain)"/>
    <property type="match status" value="1"/>
</dbReference>
<sequence>MIPFLDLKAQYSQIKPEIDAAVARVVTSGHFVLGPEGTDFEGRFAEYCRVAHCRAVNSGTSALHLALLAAGVGPGDEVITVSMTFVATTAAILYSGARPVFVDVDPVTWTMHPGSIEAAITPQTKAILPVHLHGLMADMDPIMEIARRHGLVVIEDAAQAHGAEYRGRRAGSIGDLGCFSFYPGKNLGAFGEGGAVVTDRPEFARRVSLLRDWGQETKYNHVISGYNYRMDEIQGAILNVKLDYIERWTEARRSLADRYNALLSDLPFARPQPPRYARHVYHVYAVRLPCRDEALTLLRDAGIGAGIHYPVPVHLQTAYAELGYRAGDLPVTEMLANDFLSLPIYPELLPEQVGEVVSTLRNEAALRPREAVGDRAEHPQSVMTWSHNRRAS</sequence>
<evidence type="ECO:0000313" key="6">
    <source>
        <dbReference type="Proteomes" id="UP000193884"/>
    </source>
</evidence>
<name>A0ABX3XAJ0_9BRAD</name>
<comment type="similarity">
    <text evidence="2 3">Belongs to the DegT/DnrJ/EryC1 family.</text>
</comment>
<evidence type="ECO:0000256" key="1">
    <source>
        <dbReference type="ARBA" id="ARBA00022898"/>
    </source>
</evidence>
<evidence type="ECO:0000313" key="5">
    <source>
        <dbReference type="EMBL" id="OSJ34211.1"/>
    </source>
</evidence>
<keyword evidence="6" id="KW-1185">Reference proteome</keyword>
<dbReference type="EMBL" id="NAFK01000126">
    <property type="protein sequence ID" value="OSJ34211.1"/>
    <property type="molecule type" value="Genomic_DNA"/>
</dbReference>
<evidence type="ECO:0000256" key="4">
    <source>
        <dbReference type="SAM" id="MobiDB-lite"/>
    </source>
</evidence>
<dbReference type="Proteomes" id="UP000193884">
    <property type="component" value="Unassembled WGS sequence"/>
</dbReference>
<organism evidence="5 6">
    <name type="scientific">Bradyrhizobium canariense</name>
    <dbReference type="NCBI Taxonomy" id="255045"/>
    <lineage>
        <taxon>Bacteria</taxon>
        <taxon>Pseudomonadati</taxon>
        <taxon>Pseudomonadota</taxon>
        <taxon>Alphaproteobacteria</taxon>
        <taxon>Hyphomicrobiales</taxon>
        <taxon>Nitrobacteraceae</taxon>
        <taxon>Bradyrhizobium</taxon>
    </lineage>
</organism>
<dbReference type="InterPro" id="IPR015421">
    <property type="entry name" value="PyrdxlP-dep_Trfase_major"/>
</dbReference>
<dbReference type="PIRSF" id="PIRSF000390">
    <property type="entry name" value="PLP_StrS"/>
    <property type="match status" value="1"/>
</dbReference>
<protein>
    <submittedName>
        <fullName evidence="5">Erythromycin biosynthesis sensory transduction protein eryC1</fullName>
    </submittedName>
</protein>
<dbReference type="InterPro" id="IPR015422">
    <property type="entry name" value="PyrdxlP-dep_Trfase_small"/>
</dbReference>
<dbReference type="SUPFAM" id="SSF53383">
    <property type="entry name" value="PLP-dependent transferases"/>
    <property type="match status" value="1"/>
</dbReference>
<keyword evidence="1 3" id="KW-0663">Pyridoxal phosphate</keyword>
<comment type="caution">
    <text evidence="5">The sequence shown here is derived from an EMBL/GenBank/DDBJ whole genome shotgun (WGS) entry which is preliminary data.</text>
</comment>
<dbReference type="PANTHER" id="PTHR30244">
    <property type="entry name" value="TRANSAMINASE"/>
    <property type="match status" value="1"/>
</dbReference>
<reference evidence="5 6" key="1">
    <citation type="submission" date="2017-03" db="EMBL/GenBank/DDBJ databases">
        <title>Whole genome sequences of fourteen strains of Bradyrhizobium canariense and one strain of Bradyrhizobium japonicum isolated from Lupinus (Papilionoideae: Genisteae) species in Algeria.</title>
        <authorList>
            <person name="Crovadore J."/>
            <person name="Chekireb D."/>
            <person name="Brachmann A."/>
            <person name="Chablais R."/>
            <person name="Cochard B."/>
            <person name="Lefort F."/>
        </authorList>
    </citation>
    <scope>NUCLEOTIDE SEQUENCE [LARGE SCALE GENOMIC DNA]</scope>
    <source>
        <strain evidence="5 6">UBMAN05</strain>
    </source>
</reference>
<dbReference type="CDD" id="cd00616">
    <property type="entry name" value="AHBA_syn"/>
    <property type="match status" value="1"/>
</dbReference>
<dbReference type="InterPro" id="IPR000653">
    <property type="entry name" value="DegT/StrS_aminotransferase"/>
</dbReference>
<dbReference type="InterPro" id="IPR015424">
    <property type="entry name" value="PyrdxlP-dep_Trfase"/>
</dbReference>
<proteinExistence type="inferred from homology"/>
<dbReference type="RefSeq" id="WP_085383531.1">
    <property type="nucleotide sequence ID" value="NZ_NAFJ01000108.1"/>
</dbReference>
<dbReference type="PANTHER" id="PTHR30244:SF36">
    <property type="entry name" value="3-OXO-GLUCOSE-6-PHOSPHATE:GLUTAMATE AMINOTRANSFERASE"/>
    <property type="match status" value="1"/>
</dbReference>
<gene>
    <name evidence="5" type="ORF">BST63_04055</name>
</gene>
<accession>A0ABX3XAJ0</accession>
<evidence type="ECO:0000256" key="3">
    <source>
        <dbReference type="RuleBase" id="RU004508"/>
    </source>
</evidence>
<dbReference type="Gene3D" id="3.90.1150.10">
    <property type="entry name" value="Aspartate Aminotransferase, domain 1"/>
    <property type="match status" value="1"/>
</dbReference>
<evidence type="ECO:0000256" key="2">
    <source>
        <dbReference type="ARBA" id="ARBA00037999"/>
    </source>
</evidence>
<feature type="compositionally biased region" description="Basic and acidic residues" evidence="4">
    <location>
        <begin position="369"/>
        <end position="378"/>
    </location>
</feature>
<feature type="region of interest" description="Disordered" evidence="4">
    <location>
        <begin position="369"/>
        <end position="392"/>
    </location>
</feature>
<dbReference type="Pfam" id="PF01041">
    <property type="entry name" value="DegT_DnrJ_EryC1"/>
    <property type="match status" value="1"/>
</dbReference>